<accession>A0AA36M9R3</accession>
<keyword evidence="3" id="KW-1185">Reference proteome</keyword>
<dbReference type="EMBL" id="CATQJL010000305">
    <property type="protein sequence ID" value="CAJ0603861.1"/>
    <property type="molecule type" value="Genomic_DNA"/>
</dbReference>
<reference evidence="2" key="1">
    <citation type="submission" date="2023-07" db="EMBL/GenBank/DDBJ databases">
        <authorList>
            <consortium name="CYATHOMIX"/>
        </authorList>
    </citation>
    <scope>NUCLEOTIDE SEQUENCE</scope>
    <source>
        <strain evidence="2">N/A</strain>
    </source>
</reference>
<comment type="caution">
    <text evidence="2">The sequence shown here is derived from an EMBL/GenBank/DDBJ whole genome shotgun (WGS) entry which is preliminary data.</text>
</comment>
<keyword evidence="1" id="KW-0472">Membrane</keyword>
<feature type="non-terminal residue" evidence="2">
    <location>
        <position position="58"/>
    </location>
</feature>
<protein>
    <submittedName>
        <fullName evidence="2">Uncharacterized protein</fullName>
    </submittedName>
</protein>
<gene>
    <name evidence="2" type="ORF">CYNAS_LOCUS15844</name>
</gene>
<evidence type="ECO:0000313" key="3">
    <source>
        <dbReference type="Proteomes" id="UP001176961"/>
    </source>
</evidence>
<dbReference type="AlphaFoldDB" id="A0AA36M9R3"/>
<name>A0AA36M9R3_CYLNA</name>
<evidence type="ECO:0000256" key="1">
    <source>
        <dbReference type="SAM" id="Phobius"/>
    </source>
</evidence>
<sequence>MNSRKSSISVGSGLARVGLLVIFTIAFICMVYFTHGQFYTPKKIMQTTKFCSIFSHIQ</sequence>
<dbReference type="Proteomes" id="UP001176961">
    <property type="component" value="Unassembled WGS sequence"/>
</dbReference>
<feature type="transmembrane region" description="Helical" evidence="1">
    <location>
        <begin position="13"/>
        <end position="33"/>
    </location>
</feature>
<proteinExistence type="predicted"/>
<evidence type="ECO:0000313" key="2">
    <source>
        <dbReference type="EMBL" id="CAJ0603861.1"/>
    </source>
</evidence>
<organism evidence="2 3">
    <name type="scientific">Cylicocyclus nassatus</name>
    <name type="common">Nematode worm</name>
    <dbReference type="NCBI Taxonomy" id="53992"/>
    <lineage>
        <taxon>Eukaryota</taxon>
        <taxon>Metazoa</taxon>
        <taxon>Ecdysozoa</taxon>
        <taxon>Nematoda</taxon>
        <taxon>Chromadorea</taxon>
        <taxon>Rhabditida</taxon>
        <taxon>Rhabditina</taxon>
        <taxon>Rhabditomorpha</taxon>
        <taxon>Strongyloidea</taxon>
        <taxon>Strongylidae</taxon>
        <taxon>Cylicocyclus</taxon>
    </lineage>
</organism>
<keyword evidence="1" id="KW-0812">Transmembrane</keyword>
<keyword evidence="1" id="KW-1133">Transmembrane helix</keyword>